<name>A0ABW3FZI5_9PSEU</name>
<gene>
    <name evidence="2" type="ORF">ACFQ16_26850</name>
</gene>
<feature type="transmembrane region" description="Helical" evidence="1">
    <location>
        <begin position="120"/>
        <end position="138"/>
    </location>
</feature>
<evidence type="ECO:0000313" key="2">
    <source>
        <dbReference type="EMBL" id="MFD0923378.1"/>
    </source>
</evidence>
<organism evidence="2 3">
    <name type="scientific">Saccharopolyspora rosea</name>
    <dbReference type="NCBI Taxonomy" id="524884"/>
    <lineage>
        <taxon>Bacteria</taxon>
        <taxon>Bacillati</taxon>
        <taxon>Actinomycetota</taxon>
        <taxon>Actinomycetes</taxon>
        <taxon>Pseudonocardiales</taxon>
        <taxon>Pseudonocardiaceae</taxon>
        <taxon>Saccharopolyspora</taxon>
    </lineage>
</organism>
<dbReference type="Proteomes" id="UP001597018">
    <property type="component" value="Unassembled WGS sequence"/>
</dbReference>
<accession>A0ABW3FZI5</accession>
<evidence type="ECO:0000256" key="1">
    <source>
        <dbReference type="SAM" id="Phobius"/>
    </source>
</evidence>
<comment type="caution">
    <text evidence="2">The sequence shown here is derived from an EMBL/GenBank/DDBJ whole genome shotgun (WGS) entry which is preliminary data.</text>
</comment>
<keyword evidence="3" id="KW-1185">Reference proteome</keyword>
<dbReference type="EMBL" id="JBHTIW010000033">
    <property type="protein sequence ID" value="MFD0923378.1"/>
    <property type="molecule type" value="Genomic_DNA"/>
</dbReference>
<protein>
    <recommendedName>
        <fullName evidence="4">Integral membrane protein</fullName>
    </recommendedName>
</protein>
<keyword evidence="1" id="KW-0812">Transmembrane</keyword>
<evidence type="ECO:0000313" key="3">
    <source>
        <dbReference type="Proteomes" id="UP001597018"/>
    </source>
</evidence>
<proteinExistence type="predicted"/>
<keyword evidence="1" id="KW-0472">Membrane</keyword>
<feature type="transmembrane region" description="Helical" evidence="1">
    <location>
        <begin position="71"/>
        <end position="89"/>
    </location>
</feature>
<dbReference type="RefSeq" id="WP_263249326.1">
    <property type="nucleotide sequence ID" value="NZ_BAABLT010000056.1"/>
</dbReference>
<feature type="transmembrane region" description="Helical" evidence="1">
    <location>
        <begin position="28"/>
        <end position="51"/>
    </location>
</feature>
<sequence length="160" mass="17050">MHTQSHHEPFRKGDRAVSTEAAPRTVRIAGVLTTLQAVAGLIFVVALVVRGTTTDHGGVGTLDRTQTFGEAGYYALLVAGVLAAGIGLWKGKHWARTPALLLQLLLLGTAWWAIGPSGRPLIGLVIAVPSIAVLYFMFNKRGRQWSLEAGTAPDADSDPR</sequence>
<reference evidence="3" key="1">
    <citation type="journal article" date="2019" name="Int. J. Syst. Evol. Microbiol.">
        <title>The Global Catalogue of Microorganisms (GCM) 10K type strain sequencing project: providing services to taxonomists for standard genome sequencing and annotation.</title>
        <authorList>
            <consortium name="The Broad Institute Genomics Platform"/>
            <consortium name="The Broad Institute Genome Sequencing Center for Infectious Disease"/>
            <person name="Wu L."/>
            <person name="Ma J."/>
        </authorList>
    </citation>
    <scope>NUCLEOTIDE SEQUENCE [LARGE SCALE GENOMIC DNA]</scope>
    <source>
        <strain evidence="3">CCUG 56401</strain>
    </source>
</reference>
<evidence type="ECO:0008006" key="4">
    <source>
        <dbReference type="Google" id="ProtNLM"/>
    </source>
</evidence>
<feature type="transmembrane region" description="Helical" evidence="1">
    <location>
        <begin position="96"/>
        <end position="114"/>
    </location>
</feature>
<keyword evidence="1" id="KW-1133">Transmembrane helix</keyword>